<dbReference type="Pfam" id="PF00196">
    <property type="entry name" value="GerE"/>
    <property type="match status" value="1"/>
</dbReference>
<comment type="caution">
    <text evidence="8">The sequence shown here is derived from an EMBL/GenBank/DDBJ whole genome shotgun (WGS) entry which is preliminary data.</text>
</comment>
<accession>A0A544Z194</accession>
<dbReference type="PRINTS" id="PR00038">
    <property type="entry name" value="HTHLUXR"/>
</dbReference>
<dbReference type="SMART" id="SM00448">
    <property type="entry name" value="REC"/>
    <property type="match status" value="1"/>
</dbReference>
<dbReference type="InterPro" id="IPR001789">
    <property type="entry name" value="Sig_transdc_resp-reg_receiver"/>
</dbReference>
<keyword evidence="4" id="KW-0804">Transcription</keyword>
<evidence type="ECO:0000259" key="7">
    <source>
        <dbReference type="PROSITE" id="PS50110"/>
    </source>
</evidence>
<dbReference type="PROSITE" id="PS50110">
    <property type="entry name" value="RESPONSE_REGULATORY"/>
    <property type="match status" value="1"/>
</dbReference>
<dbReference type="PANTHER" id="PTHR43214">
    <property type="entry name" value="TWO-COMPONENT RESPONSE REGULATOR"/>
    <property type="match status" value="1"/>
</dbReference>
<dbReference type="CDD" id="cd17535">
    <property type="entry name" value="REC_NarL-like"/>
    <property type="match status" value="1"/>
</dbReference>
<dbReference type="SUPFAM" id="SSF52172">
    <property type="entry name" value="CheY-like"/>
    <property type="match status" value="1"/>
</dbReference>
<dbReference type="InterPro" id="IPR058245">
    <property type="entry name" value="NreC/VraR/RcsB-like_REC"/>
</dbReference>
<feature type="modified residue" description="4-aspartylphosphate" evidence="5">
    <location>
        <position position="55"/>
    </location>
</feature>
<dbReference type="InterPro" id="IPR000792">
    <property type="entry name" value="Tscrpt_reg_LuxR_C"/>
</dbReference>
<feature type="domain" description="Response regulatory" evidence="7">
    <location>
        <begin position="4"/>
        <end position="125"/>
    </location>
</feature>
<reference evidence="8 9" key="1">
    <citation type="submission" date="2019-07" db="EMBL/GenBank/DDBJ databases">
        <title>Microbispora hainanensis DSM 45428.</title>
        <authorList>
            <person name="Thawai C."/>
        </authorList>
    </citation>
    <scope>NUCLEOTIDE SEQUENCE [LARGE SCALE GENOMIC DNA]</scope>
    <source>
        <strain evidence="8 9">DSM 45428</strain>
    </source>
</reference>
<evidence type="ECO:0000256" key="5">
    <source>
        <dbReference type="PROSITE-ProRule" id="PRU00169"/>
    </source>
</evidence>
<evidence type="ECO:0000256" key="2">
    <source>
        <dbReference type="ARBA" id="ARBA00023015"/>
    </source>
</evidence>
<dbReference type="GO" id="GO:0000160">
    <property type="term" value="P:phosphorelay signal transduction system"/>
    <property type="evidence" value="ECO:0007669"/>
    <property type="project" value="InterPro"/>
</dbReference>
<dbReference type="PANTHER" id="PTHR43214:SF24">
    <property type="entry name" value="TRANSCRIPTIONAL REGULATORY PROTEIN NARL-RELATED"/>
    <property type="match status" value="1"/>
</dbReference>
<organism evidence="8 9">
    <name type="scientific">Microbispora hainanensis</name>
    <dbReference type="NCBI Taxonomy" id="568844"/>
    <lineage>
        <taxon>Bacteria</taxon>
        <taxon>Bacillati</taxon>
        <taxon>Actinomycetota</taxon>
        <taxon>Actinomycetes</taxon>
        <taxon>Streptosporangiales</taxon>
        <taxon>Streptosporangiaceae</taxon>
        <taxon>Microbispora</taxon>
    </lineage>
</organism>
<evidence type="ECO:0000313" key="9">
    <source>
        <dbReference type="Proteomes" id="UP000316541"/>
    </source>
</evidence>
<evidence type="ECO:0000259" key="6">
    <source>
        <dbReference type="PROSITE" id="PS50043"/>
    </source>
</evidence>
<protein>
    <submittedName>
        <fullName evidence="8">Response regulator transcription factor</fullName>
    </submittedName>
</protein>
<dbReference type="GO" id="GO:0003677">
    <property type="term" value="F:DNA binding"/>
    <property type="evidence" value="ECO:0007669"/>
    <property type="project" value="UniProtKB-KW"/>
</dbReference>
<keyword evidence="3" id="KW-0238">DNA-binding</keyword>
<feature type="domain" description="HTH luxR-type" evidence="6">
    <location>
        <begin position="149"/>
        <end position="214"/>
    </location>
</feature>
<dbReference type="CDD" id="cd06170">
    <property type="entry name" value="LuxR_C_like"/>
    <property type="match status" value="1"/>
</dbReference>
<evidence type="ECO:0000256" key="1">
    <source>
        <dbReference type="ARBA" id="ARBA00022553"/>
    </source>
</evidence>
<dbReference type="Pfam" id="PF00072">
    <property type="entry name" value="Response_reg"/>
    <property type="match status" value="1"/>
</dbReference>
<dbReference type="GO" id="GO:0006355">
    <property type="term" value="P:regulation of DNA-templated transcription"/>
    <property type="evidence" value="ECO:0007669"/>
    <property type="project" value="InterPro"/>
</dbReference>
<evidence type="ECO:0000256" key="4">
    <source>
        <dbReference type="ARBA" id="ARBA00023163"/>
    </source>
</evidence>
<evidence type="ECO:0000256" key="3">
    <source>
        <dbReference type="ARBA" id="ARBA00023125"/>
    </source>
</evidence>
<sequence>MPIRIVIAEDSLLVREGVRRVLDLQPDLEVVATCGDLPGLMAAVGEHDPDVVVTDIRMPPTASDEGVQAAVRLRESHPRVGVVVLSQYAEPAYATPLLAGGSSGRAYLLKERVSDAHDLIEAVRTVARGGSVIDPAVVEALVADTVHARSSPLAQLTSRERDVLAQIAQGKSNAAVGAALFLTERAVEKHINALFAKLGLGAEPDMNRRVMAVLMYLSEHGGASTR</sequence>
<dbReference type="SUPFAM" id="SSF46894">
    <property type="entry name" value="C-terminal effector domain of the bipartite response regulators"/>
    <property type="match status" value="1"/>
</dbReference>
<dbReference type="PROSITE" id="PS50043">
    <property type="entry name" value="HTH_LUXR_2"/>
    <property type="match status" value="1"/>
</dbReference>
<keyword evidence="1 5" id="KW-0597">Phosphoprotein</keyword>
<dbReference type="Gene3D" id="3.40.50.2300">
    <property type="match status" value="1"/>
</dbReference>
<gene>
    <name evidence="8" type="ORF">FLX08_05660</name>
</gene>
<dbReference type="InterPro" id="IPR039420">
    <property type="entry name" value="WalR-like"/>
</dbReference>
<evidence type="ECO:0000313" key="8">
    <source>
        <dbReference type="EMBL" id="TQS22834.1"/>
    </source>
</evidence>
<dbReference type="InterPro" id="IPR011006">
    <property type="entry name" value="CheY-like_superfamily"/>
</dbReference>
<dbReference type="SMART" id="SM00421">
    <property type="entry name" value="HTH_LUXR"/>
    <property type="match status" value="1"/>
</dbReference>
<dbReference type="AlphaFoldDB" id="A0A544Z194"/>
<dbReference type="EMBL" id="VIRM01000005">
    <property type="protein sequence ID" value="TQS22834.1"/>
    <property type="molecule type" value="Genomic_DNA"/>
</dbReference>
<name>A0A544Z194_9ACTN</name>
<dbReference type="Proteomes" id="UP000316541">
    <property type="component" value="Unassembled WGS sequence"/>
</dbReference>
<keyword evidence="2" id="KW-0805">Transcription regulation</keyword>
<dbReference type="InterPro" id="IPR016032">
    <property type="entry name" value="Sig_transdc_resp-reg_C-effctor"/>
</dbReference>
<proteinExistence type="predicted"/>